<sequence length="450" mass="48292">MTDWNQKTIDELEEALKNKIALPGTEKYASSYQGWAATDNRPAMVCLCETTEDVQAAVVLAQKKNIKLSVRSGGHDWQGRAFADGGLVIDLTRFDAIAIDAVSKFAVIGGGVKSIELTTAAGKFNLVHVTAPSGEVGVSGFTLGGGYGLISPSCGMAADNLLAAEVVLADGSLITVSPNENQDLLWAICGGGGNFGVVTSLHIRLHDARPLLAGRIVFDLKDAKSILKGHNELMKSAPDELYVLVQAMGSPDGSSVLMVAPNWFGDPTEGQPYIDALRQLGTPLTEQISQVTVQSLLESFAPFIVNGRRVYAKTRWLSELQPELIAGIADAINRKTSPLSVAALLEVHGATTRVAVADTAFGLRERHFVLLIAAEWIPEDDAVSDKHKEWVDELYELTAPYALPGGYAVMLGNDNHEQIKDAYGSNLPRLKQVKNKYDPNKVFNGIALGI</sequence>
<name>A0A521BL07_9SPHI</name>
<comment type="similarity">
    <text evidence="2">Belongs to the oxygen-dependent FAD-linked oxidoreductase family.</text>
</comment>
<dbReference type="PROSITE" id="PS00862">
    <property type="entry name" value="OX2_COVAL_FAD"/>
    <property type="match status" value="1"/>
</dbReference>
<evidence type="ECO:0000259" key="6">
    <source>
        <dbReference type="PROSITE" id="PS51387"/>
    </source>
</evidence>
<evidence type="ECO:0000256" key="4">
    <source>
        <dbReference type="ARBA" id="ARBA00022827"/>
    </source>
</evidence>
<dbReference type="PROSITE" id="PS51387">
    <property type="entry name" value="FAD_PCMH"/>
    <property type="match status" value="1"/>
</dbReference>
<keyword evidence="8" id="KW-1185">Reference proteome</keyword>
<dbReference type="GO" id="GO:0016491">
    <property type="term" value="F:oxidoreductase activity"/>
    <property type="evidence" value="ECO:0007669"/>
    <property type="project" value="UniProtKB-KW"/>
</dbReference>
<dbReference type="InterPro" id="IPR050416">
    <property type="entry name" value="FAD-linked_Oxidoreductase"/>
</dbReference>
<dbReference type="InterPro" id="IPR006094">
    <property type="entry name" value="Oxid_FAD_bind_N"/>
</dbReference>
<dbReference type="Pfam" id="PF01565">
    <property type="entry name" value="FAD_binding_4"/>
    <property type="match status" value="1"/>
</dbReference>
<dbReference type="OrthoDB" id="545125at2"/>
<dbReference type="RefSeq" id="WP_142527221.1">
    <property type="nucleotide sequence ID" value="NZ_CBCSJO010000003.1"/>
</dbReference>
<dbReference type="Gene3D" id="3.40.462.20">
    <property type="match status" value="1"/>
</dbReference>
<evidence type="ECO:0000256" key="5">
    <source>
        <dbReference type="ARBA" id="ARBA00023002"/>
    </source>
</evidence>
<comment type="cofactor">
    <cofactor evidence="1">
        <name>FAD</name>
        <dbReference type="ChEBI" id="CHEBI:57692"/>
    </cofactor>
</comment>
<dbReference type="InterPro" id="IPR016166">
    <property type="entry name" value="FAD-bd_PCMH"/>
</dbReference>
<evidence type="ECO:0000313" key="8">
    <source>
        <dbReference type="Proteomes" id="UP000320300"/>
    </source>
</evidence>
<dbReference type="InterPro" id="IPR016167">
    <property type="entry name" value="FAD-bd_PCMH_sub1"/>
</dbReference>
<dbReference type="InterPro" id="IPR016169">
    <property type="entry name" value="FAD-bd_PCMH_sub2"/>
</dbReference>
<keyword evidence="3" id="KW-0285">Flavoprotein</keyword>
<gene>
    <name evidence="7" type="ORF">SAMN06265348_102395</name>
</gene>
<dbReference type="GO" id="GO:0071949">
    <property type="term" value="F:FAD binding"/>
    <property type="evidence" value="ECO:0007669"/>
    <property type="project" value="InterPro"/>
</dbReference>
<keyword evidence="4" id="KW-0274">FAD</keyword>
<evidence type="ECO:0000256" key="1">
    <source>
        <dbReference type="ARBA" id="ARBA00001974"/>
    </source>
</evidence>
<evidence type="ECO:0000313" key="7">
    <source>
        <dbReference type="EMBL" id="SMO47782.1"/>
    </source>
</evidence>
<protein>
    <submittedName>
        <fullName evidence="7">FAD/FMN-containing dehydrogenase</fullName>
    </submittedName>
</protein>
<dbReference type="Gene3D" id="3.30.465.10">
    <property type="match status" value="1"/>
</dbReference>
<dbReference type="Pfam" id="PF08031">
    <property type="entry name" value="BBE"/>
    <property type="match status" value="1"/>
</dbReference>
<evidence type="ECO:0000256" key="2">
    <source>
        <dbReference type="ARBA" id="ARBA00005466"/>
    </source>
</evidence>
<dbReference type="PANTHER" id="PTHR42973">
    <property type="entry name" value="BINDING OXIDOREDUCTASE, PUTATIVE (AFU_ORTHOLOGUE AFUA_1G17690)-RELATED"/>
    <property type="match status" value="1"/>
</dbReference>
<reference evidence="7 8" key="1">
    <citation type="submission" date="2017-05" db="EMBL/GenBank/DDBJ databases">
        <authorList>
            <person name="Varghese N."/>
            <person name="Submissions S."/>
        </authorList>
    </citation>
    <scope>NUCLEOTIDE SEQUENCE [LARGE SCALE GENOMIC DNA]</scope>
    <source>
        <strain evidence="7 8">DSM 19036</strain>
    </source>
</reference>
<dbReference type="InterPro" id="IPR012951">
    <property type="entry name" value="BBE"/>
</dbReference>
<dbReference type="EMBL" id="FXTN01000002">
    <property type="protein sequence ID" value="SMO47782.1"/>
    <property type="molecule type" value="Genomic_DNA"/>
</dbReference>
<accession>A0A521BL07</accession>
<proteinExistence type="inferred from homology"/>
<keyword evidence="5" id="KW-0560">Oxidoreductase</keyword>
<dbReference type="AlphaFoldDB" id="A0A521BL07"/>
<dbReference type="Proteomes" id="UP000320300">
    <property type="component" value="Unassembled WGS sequence"/>
</dbReference>
<feature type="domain" description="FAD-binding PCMH-type" evidence="6">
    <location>
        <begin position="38"/>
        <end position="208"/>
    </location>
</feature>
<organism evidence="7 8">
    <name type="scientific">Pedobacter westerhofensis</name>
    <dbReference type="NCBI Taxonomy" id="425512"/>
    <lineage>
        <taxon>Bacteria</taxon>
        <taxon>Pseudomonadati</taxon>
        <taxon>Bacteroidota</taxon>
        <taxon>Sphingobacteriia</taxon>
        <taxon>Sphingobacteriales</taxon>
        <taxon>Sphingobacteriaceae</taxon>
        <taxon>Pedobacter</taxon>
    </lineage>
</organism>
<evidence type="ECO:0000256" key="3">
    <source>
        <dbReference type="ARBA" id="ARBA00022630"/>
    </source>
</evidence>
<dbReference type="InterPro" id="IPR036318">
    <property type="entry name" value="FAD-bd_PCMH-like_sf"/>
</dbReference>
<dbReference type="Gene3D" id="3.30.43.10">
    <property type="entry name" value="Uridine Diphospho-n-acetylenolpyruvylglucosamine Reductase, domain 2"/>
    <property type="match status" value="1"/>
</dbReference>
<dbReference type="InterPro" id="IPR006093">
    <property type="entry name" value="Oxy_OxRdtase_FAD_BS"/>
</dbReference>
<dbReference type="PANTHER" id="PTHR42973:SF39">
    <property type="entry name" value="FAD-BINDING PCMH-TYPE DOMAIN-CONTAINING PROTEIN"/>
    <property type="match status" value="1"/>
</dbReference>
<dbReference type="SUPFAM" id="SSF56176">
    <property type="entry name" value="FAD-binding/transporter-associated domain-like"/>
    <property type="match status" value="1"/>
</dbReference>